<dbReference type="STRING" id="7395.A0A1A9VDJ8"/>
<evidence type="ECO:0000256" key="1">
    <source>
        <dbReference type="SAM" id="MobiDB-lite"/>
    </source>
</evidence>
<keyword evidence="3" id="KW-1185">Reference proteome</keyword>
<feature type="compositionally biased region" description="Basic and acidic residues" evidence="1">
    <location>
        <begin position="8"/>
        <end position="19"/>
    </location>
</feature>
<evidence type="ECO:0000313" key="3">
    <source>
        <dbReference type="Proteomes" id="UP000078200"/>
    </source>
</evidence>
<protein>
    <submittedName>
        <fullName evidence="2">Uncharacterized protein</fullName>
    </submittedName>
</protein>
<proteinExistence type="predicted"/>
<name>A0A1A9VDJ8_GLOAU</name>
<feature type="region of interest" description="Disordered" evidence="1">
    <location>
        <begin position="1"/>
        <end position="22"/>
    </location>
</feature>
<sequence length="310" mass="35094">MAQNTNRNTEHHTDSEDNMHAGSTLTSASPFFKKKLALPLQNYHNSRCIALIHGVTSFIEIRYLISFLSAQELSLEKKTDFLGGTEISSRLPKETIAKHDATRTNPPALWTALQRCLNPELKPPLVMNWCHWRWSICNTGSQTLAAGDEQFMCDNSDALKILFSPGGELIDFVDGWSEQLGDSEMGDLILASTLLKKYEDIPKLLKTADELGRGSIISDTHLDRYVHGIGSETRNTLFHLHNSRDIILVTTCRHGKSWRELQDARCDEDNREYDSSVTAIFWCIKTSTLSFKTDIALFRKVNLKLTTLMF</sequence>
<dbReference type="Proteomes" id="UP000078200">
    <property type="component" value="Unassembled WGS sequence"/>
</dbReference>
<reference evidence="2" key="1">
    <citation type="submission" date="2020-05" db="UniProtKB">
        <authorList>
            <consortium name="EnsemblMetazoa"/>
        </authorList>
    </citation>
    <scope>IDENTIFICATION</scope>
    <source>
        <strain evidence="2">TTRI</strain>
    </source>
</reference>
<organism evidence="2 3">
    <name type="scientific">Glossina austeni</name>
    <name type="common">Savannah tsetse fly</name>
    <dbReference type="NCBI Taxonomy" id="7395"/>
    <lineage>
        <taxon>Eukaryota</taxon>
        <taxon>Metazoa</taxon>
        <taxon>Ecdysozoa</taxon>
        <taxon>Arthropoda</taxon>
        <taxon>Hexapoda</taxon>
        <taxon>Insecta</taxon>
        <taxon>Pterygota</taxon>
        <taxon>Neoptera</taxon>
        <taxon>Endopterygota</taxon>
        <taxon>Diptera</taxon>
        <taxon>Brachycera</taxon>
        <taxon>Muscomorpha</taxon>
        <taxon>Hippoboscoidea</taxon>
        <taxon>Glossinidae</taxon>
        <taxon>Glossina</taxon>
    </lineage>
</organism>
<dbReference type="VEuPathDB" id="VectorBase:GAUT033821"/>
<dbReference type="AlphaFoldDB" id="A0A1A9VDJ8"/>
<dbReference type="EnsemblMetazoa" id="GAUT033821-RA">
    <property type="protein sequence ID" value="GAUT033821-PA"/>
    <property type="gene ID" value="GAUT033821"/>
</dbReference>
<evidence type="ECO:0000313" key="2">
    <source>
        <dbReference type="EnsemblMetazoa" id="GAUT033821-PA"/>
    </source>
</evidence>
<accession>A0A1A9VDJ8</accession>